<dbReference type="EMBL" id="CAKKLH010000044">
    <property type="protein sequence ID" value="CAH0100723.1"/>
    <property type="molecule type" value="Genomic_DNA"/>
</dbReference>
<evidence type="ECO:0000256" key="4">
    <source>
        <dbReference type="ARBA" id="ARBA00026030"/>
    </source>
</evidence>
<dbReference type="Pfam" id="PF15043">
    <property type="entry name" value="CNRIP1"/>
    <property type="match status" value="1"/>
</dbReference>
<dbReference type="InterPro" id="IPR029204">
    <property type="entry name" value="CNRIP1"/>
</dbReference>
<reference evidence="5" key="1">
    <citation type="submission" date="2021-11" db="EMBL/GenBank/DDBJ databases">
        <authorList>
            <person name="Schell T."/>
        </authorList>
    </citation>
    <scope>NUCLEOTIDE SEQUENCE</scope>
    <source>
        <strain evidence="5">M5</strain>
    </source>
</reference>
<dbReference type="GO" id="GO:0005886">
    <property type="term" value="C:plasma membrane"/>
    <property type="evidence" value="ECO:0007669"/>
    <property type="project" value="TreeGrafter"/>
</dbReference>
<keyword evidence="6" id="KW-1185">Reference proteome</keyword>
<name>A0A8J2RQ61_9CRUS</name>
<dbReference type="OrthoDB" id="5920443at2759"/>
<comment type="caution">
    <text evidence="5">The sequence shown here is derived from an EMBL/GenBank/DDBJ whole genome shotgun (WGS) entry which is preliminary data.</text>
</comment>
<sequence>MMSVGVESNKGGIVGGSDVDVGDDGIFLSVAVHMGSFRLTLSLHKEPDNKPVFCKVDGQRFAQPRTVKFLADSKYRVDVNIRPAKIVRGDGIRLNQNDTFPFISTLNKKGEVRCNEKVVKEQQKEPTIPHSH</sequence>
<evidence type="ECO:0000256" key="1">
    <source>
        <dbReference type="ARBA" id="ARBA00003884"/>
    </source>
</evidence>
<dbReference type="PANTHER" id="PTHR31952">
    <property type="entry name" value="CB1 CANNABINOID RECEPTOR-INTERACTING PROTEIN 1"/>
    <property type="match status" value="1"/>
</dbReference>
<comment type="subunit">
    <text evidence="4">Interacts with the cannabinoid receptor CNR1 (via C-terminus). Does not interact with cannabinoid receptor CNR2.</text>
</comment>
<gene>
    <name evidence="5" type="ORF">DGAL_LOCUS3011</name>
</gene>
<evidence type="ECO:0000313" key="6">
    <source>
        <dbReference type="Proteomes" id="UP000789390"/>
    </source>
</evidence>
<dbReference type="PANTHER" id="PTHR31952:SF1">
    <property type="entry name" value="CB1 CANNABINOID RECEPTOR-INTERACTING PROTEIN 1"/>
    <property type="match status" value="1"/>
</dbReference>
<dbReference type="GO" id="GO:0031718">
    <property type="term" value="F:type 1 cannabinoid receptor binding"/>
    <property type="evidence" value="ECO:0007669"/>
    <property type="project" value="TreeGrafter"/>
</dbReference>
<evidence type="ECO:0000256" key="3">
    <source>
        <dbReference type="ARBA" id="ARBA00015651"/>
    </source>
</evidence>
<protein>
    <recommendedName>
        <fullName evidence="3">CB1 cannabinoid receptor-interacting protein 1</fullName>
    </recommendedName>
</protein>
<evidence type="ECO:0000313" key="5">
    <source>
        <dbReference type="EMBL" id="CAH0100723.1"/>
    </source>
</evidence>
<accession>A0A8J2RQ61</accession>
<comment type="function">
    <text evidence="1">Suppresses cannabinoid receptor CNR1-mediated tonic inhibition of voltage-gated calcium channels.</text>
</comment>
<comment type="similarity">
    <text evidence="2">Belongs to the CNRIP family.</text>
</comment>
<dbReference type="AlphaFoldDB" id="A0A8J2RQ61"/>
<evidence type="ECO:0000256" key="2">
    <source>
        <dbReference type="ARBA" id="ARBA00007288"/>
    </source>
</evidence>
<proteinExistence type="inferred from homology"/>
<dbReference type="Proteomes" id="UP000789390">
    <property type="component" value="Unassembled WGS sequence"/>
</dbReference>
<organism evidence="5 6">
    <name type="scientific">Daphnia galeata</name>
    <dbReference type="NCBI Taxonomy" id="27404"/>
    <lineage>
        <taxon>Eukaryota</taxon>
        <taxon>Metazoa</taxon>
        <taxon>Ecdysozoa</taxon>
        <taxon>Arthropoda</taxon>
        <taxon>Crustacea</taxon>
        <taxon>Branchiopoda</taxon>
        <taxon>Diplostraca</taxon>
        <taxon>Cladocera</taxon>
        <taxon>Anomopoda</taxon>
        <taxon>Daphniidae</taxon>
        <taxon>Daphnia</taxon>
    </lineage>
</organism>